<keyword evidence="5 8" id="KW-0812">Transmembrane</keyword>
<evidence type="ECO:0000256" key="2">
    <source>
        <dbReference type="ARBA" id="ARBA00022448"/>
    </source>
</evidence>
<feature type="transmembrane region" description="Helical" evidence="8">
    <location>
        <begin position="52"/>
        <end position="71"/>
    </location>
</feature>
<feature type="transmembrane region" description="Helical" evidence="8">
    <location>
        <begin position="276"/>
        <end position="297"/>
    </location>
</feature>
<evidence type="ECO:0000256" key="3">
    <source>
        <dbReference type="ARBA" id="ARBA00022475"/>
    </source>
</evidence>
<comment type="caution">
    <text evidence="10">The sequence shown here is derived from an EMBL/GenBank/DDBJ whole genome shotgun (WGS) entry which is preliminary data.</text>
</comment>
<evidence type="ECO:0000256" key="1">
    <source>
        <dbReference type="ARBA" id="ARBA00004651"/>
    </source>
</evidence>
<dbReference type="InterPro" id="IPR050549">
    <property type="entry name" value="MFS_Trehalose_Transporter"/>
</dbReference>
<proteinExistence type="predicted"/>
<dbReference type="Proteomes" id="UP001367676">
    <property type="component" value="Unassembled WGS sequence"/>
</dbReference>
<evidence type="ECO:0000256" key="4">
    <source>
        <dbReference type="ARBA" id="ARBA00022597"/>
    </source>
</evidence>
<evidence type="ECO:0000313" key="11">
    <source>
        <dbReference type="Proteomes" id="UP001367676"/>
    </source>
</evidence>
<dbReference type="InterPro" id="IPR005828">
    <property type="entry name" value="MFS_sugar_transport-like"/>
</dbReference>
<feature type="transmembrane region" description="Helical" evidence="8">
    <location>
        <begin position="346"/>
        <end position="367"/>
    </location>
</feature>
<dbReference type="InterPro" id="IPR020846">
    <property type="entry name" value="MFS_dom"/>
</dbReference>
<feature type="transmembrane region" description="Helical" evidence="8">
    <location>
        <begin position="251"/>
        <end position="269"/>
    </location>
</feature>
<keyword evidence="2" id="KW-0813">Transport</keyword>
<dbReference type="AlphaFoldDB" id="A0AAN9TGB1"/>
<keyword evidence="11" id="KW-1185">Reference proteome</keyword>
<feature type="domain" description="Major facilitator superfamily (MFS) profile" evidence="9">
    <location>
        <begin position="1"/>
        <end position="401"/>
    </location>
</feature>
<name>A0AAN9TGB1_9HEMI</name>
<feature type="transmembrane region" description="Helical" evidence="8">
    <location>
        <begin position="137"/>
        <end position="155"/>
    </location>
</feature>
<gene>
    <name evidence="10" type="ORF">V9T40_004029</name>
</gene>
<dbReference type="Gene3D" id="1.20.1250.20">
    <property type="entry name" value="MFS general substrate transporter like domains"/>
    <property type="match status" value="1"/>
</dbReference>
<dbReference type="SUPFAM" id="SSF103473">
    <property type="entry name" value="MFS general substrate transporter"/>
    <property type="match status" value="1"/>
</dbReference>
<keyword evidence="6 8" id="KW-1133">Transmembrane helix</keyword>
<evidence type="ECO:0000256" key="5">
    <source>
        <dbReference type="ARBA" id="ARBA00022692"/>
    </source>
</evidence>
<dbReference type="GO" id="GO:0022857">
    <property type="term" value="F:transmembrane transporter activity"/>
    <property type="evidence" value="ECO:0007669"/>
    <property type="project" value="InterPro"/>
</dbReference>
<dbReference type="PANTHER" id="PTHR48021:SF1">
    <property type="entry name" value="GH07001P-RELATED"/>
    <property type="match status" value="1"/>
</dbReference>
<dbReference type="PROSITE" id="PS50850">
    <property type="entry name" value="MFS"/>
    <property type="match status" value="1"/>
</dbReference>
<evidence type="ECO:0000256" key="7">
    <source>
        <dbReference type="ARBA" id="ARBA00023136"/>
    </source>
</evidence>
<dbReference type="PANTHER" id="PTHR48021">
    <property type="match status" value="1"/>
</dbReference>
<reference evidence="10 11" key="1">
    <citation type="submission" date="2024-03" db="EMBL/GenBank/DDBJ databases">
        <title>Adaptation during the transition from Ophiocordyceps entomopathogen to insect associate is accompanied by gene loss and intensified selection.</title>
        <authorList>
            <person name="Ward C.M."/>
            <person name="Onetto C.A."/>
            <person name="Borneman A.R."/>
        </authorList>
    </citation>
    <scope>NUCLEOTIDE SEQUENCE [LARGE SCALE GENOMIC DNA]</scope>
    <source>
        <strain evidence="10">AWRI1</strain>
        <tissue evidence="10">Single Adult Female</tissue>
    </source>
</reference>
<dbReference type="EMBL" id="JBBCAQ010000027">
    <property type="protein sequence ID" value="KAK7586153.1"/>
    <property type="molecule type" value="Genomic_DNA"/>
</dbReference>
<comment type="subcellular location">
    <subcellularLocation>
        <location evidence="1">Cell membrane</location>
        <topology evidence="1">Multi-pass membrane protein</topology>
    </subcellularLocation>
</comment>
<feature type="transmembrane region" description="Helical" evidence="8">
    <location>
        <begin position="24"/>
        <end position="45"/>
    </location>
</feature>
<evidence type="ECO:0000259" key="9">
    <source>
        <dbReference type="PROSITE" id="PS50850"/>
    </source>
</evidence>
<keyword evidence="4" id="KW-0762">Sugar transport</keyword>
<organism evidence="10 11">
    <name type="scientific">Parthenolecanium corni</name>
    <dbReference type="NCBI Taxonomy" id="536013"/>
    <lineage>
        <taxon>Eukaryota</taxon>
        <taxon>Metazoa</taxon>
        <taxon>Ecdysozoa</taxon>
        <taxon>Arthropoda</taxon>
        <taxon>Hexapoda</taxon>
        <taxon>Insecta</taxon>
        <taxon>Pterygota</taxon>
        <taxon>Neoptera</taxon>
        <taxon>Paraneoptera</taxon>
        <taxon>Hemiptera</taxon>
        <taxon>Sternorrhyncha</taxon>
        <taxon>Coccoidea</taxon>
        <taxon>Coccidae</taxon>
        <taxon>Parthenolecanium</taxon>
    </lineage>
</organism>
<feature type="transmembrane region" description="Helical" evidence="8">
    <location>
        <begin position="110"/>
        <end position="131"/>
    </location>
</feature>
<keyword evidence="7 8" id="KW-0472">Membrane</keyword>
<keyword evidence="3" id="KW-1003">Cell membrane</keyword>
<evidence type="ECO:0000256" key="6">
    <source>
        <dbReference type="ARBA" id="ARBA00022989"/>
    </source>
</evidence>
<protein>
    <recommendedName>
        <fullName evidence="9">Major facilitator superfamily (MFS) profile domain-containing protein</fullName>
    </recommendedName>
</protein>
<dbReference type="Pfam" id="PF00083">
    <property type="entry name" value="Sugar_tr"/>
    <property type="match status" value="1"/>
</dbReference>
<dbReference type="InterPro" id="IPR036259">
    <property type="entry name" value="MFS_trans_sf"/>
</dbReference>
<feature type="transmembrane region" description="Helical" evidence="8">
    <location>
        <begin position="309"/>
        <end position="334"/>
    </location>
</feature>
<accession>A0AAN9TGB1</accession>
<sequence length="419" mass="46223">MAPILQRYKNSNSDFSLDTEACSLIASIHYVGRGVGCVLVALFVDRLGRNKIITFNAISGCIVWLAVLFTKSVSLHYAIRLLFGIGIAFSETAAPLYIGENSSPNIRGVFGSMCSLAFYMGELIAFLVGTYCSYETIAIVFAAISFAVLLSTTLLREPAQHLLAKGHHKEAEERFFELRGHSDTAQQEFEQTKIGLDQPKEPFSIGLLTDKSMRAVCMVSSYMYITGYAPINAMSSLAFSSVENFTPNELTTLLGIIQLVSIFFSSSVVDRIGRRPLLMISAVICTLIHLTIAALYYCQETGISVPYFAWILFAFITAYSVLAATIMFPLMTTVRGELLSPRFKSVGACIAIIVNSIISVLWAGSFLPIAELYGMKANFLWFAAMSFVFLVYVYFDLPETKGLTLTEIQSSLKKEIQNT</sequence>
<dbReference type="FunFam" id="1.20.1250.20:FF:000218">
    <property type="entry name" value="facilitated trehalose transporter Tret1"/>
    <property type="match status" value="1"/>
</dbReference>
<evidence type="ECO:0000313" key="10">
    <source>
        <dbReference type="EMBL" id="KAK7586153.1"/>
    </source>
</evidence>
<evidence type="ECO:0000256" key="8">
    <source>
        <dbReference type="SAM" id="Phobius"/>
    </source>
</evidence>
<dbReference type="GO" id="GO:0005886">
    <property type="term" value="C:plasma membrane"/>
    <property type="evidence" value="ECO:0007669"/>
    <property type="project" value="UniProtKB-SubCell"/>
</dbReference>
<feature type="transmembrane region" description="Helical" evidence="8">
    <location>
        <begin position="379"/>
        <end position="395"/>
    </location>
</feature>
<feature type="transmembrane region" description="Helical" evidence="8">
    <location>
        <begin position="77"/>
        <end position="98"/>
    </location>
</feature>